<protein>
    <submittedName>
        <fullName evidence="4">ABC transporter related protein</fullName>
    </submittedName>
</protein>
<organism evidence="4 5">
    <name type="scientific">Desulforamulus ruminis (strain ATCC 23193 / DSM 2154 / NCIMB 8452 / DL)</name>
    <name type="common">Desulfotomaculum ruminis</name>
    <dbReference type="NCBI Taxonomy" id="696281"/>
    <lineage>
        <taxon>Bacteria</taxon>
        <taxon>Bacillati</taxon>
        <taxon>Bacillota</taxon>
        <taxon>Clostridia</taxon>
        <taxon>Eubacteriales</taxon>
        <taxon>Peptococcaceae</taxon>
        <taxon>Desulforamulus</taxon>
    </lineage>
</organism>
<dbReference type="InterPro" id="IPR017871">
    <property type="entry name" value="ABC_transporter-like_CS"/>
</dbReference>
<dbReference type="Pfam" id="PF00005">
    <property type="entry name" value="ABC_tran"/>
    <property type="match status" value="1"/>
</dbReference>
<dbReference type="KEGG" id="dru:Desru_2208"/>
<keyword evidence="1" id="KW-0547">Nucleotide-binding</keyword>
<dbReference type="EMBL" id="CP002780">
    <property type="protein sequence ID" value="AEG60457.1"/>
    <property type="molecule type" value="Genomic_DNA"/>
</dbReference>
<keyword evidence="2" id="KW-0067">ATP-binding</keyword>
<dbReference type="RefSeq" id="WP_013842216.1">
    <property type="nucleotide sequence ID" value="NC_015589.1"/>
</dbReference>
<sequence length="268" mass="29787">MQYAIEVEQLTKKFGEFVAVDNISFKIPRGSVFGFLGPNGSGKSTTIRMLCGVLTPTSGKGLILGKDIVAETEEVRQNLGYMSQRFSLYEELTVNENLDFYAGVYGLDAQERSARKEELIHMANLKGKEKSLARNLSGGWKQRLALGCALIHKPRLLILDEPTAGVDPVARRVFWEIIHGLAKQGITVLVTTHYMDEAASCDIVGFIFDGKMINIASPKELIQQEKVDNLEDIFITYVETLSGINVHPDFTAIKFLSKADERADKKVD</sequence>
<dbReference type="Gene3D" id="3.40.50.300">
    <property type="entry name" value="P-loop containing nucleotide triphosphate hydrolases"/>
    <property type="match status" value="1"/>
</dbReference>
<reference evidence="4 5" key="2">
    <citation type="journal article" date="2012" name="Stand. Genomic Sci.">
        <title>Complete genome sequence of the sulfate-reducing firmicute Desulfotomaculum ruminis type strain (DL(T)).</title>
        <authorList>
            <person name="Spring S."/>
            <person name="Visser M."/>
            <person name="Lu M."/>
            <person name="Copeland A."/>
            <person name="Lapidus A."/>
            <person name="Lucas S."/>
            <person name="Cheng J.F."/>
            <person name="Han C."/>
            <person name="Tapia R."/>
            <person name="Goodwin L.A."/>
            <person name="Pitluck S."/>
            <person name="Ivanova N."/>
            <person name="Land M."/>
            <person name="Hauser L."/>
            <person name="Larimer F."/>
            <person name="Rohde M."/>
            <person name="Goker M."/>
            <person name="Detter J.C."/>
            <person name="Kyrpides N.C."/>
            <person name="Woyke T."/>
            <person name="Schaap P.J."/>
            <person name="Plugge C.M."/>
            <person name="Muyzer G."/>
            <person name="Kuever J."/>
            <person name="Pereira I.A."/>
            <person name="Parshina S.N."/>
            <person name="Bernier-Latmani R."/>
            <person name="Stams A.J."/>
            <person name="Klenk H.P."/>
        </authorList>
    </citation>
    <scope>NUCLEOTIDE SEQUENCE [LARGE SCALE GENOMIC DNA]</scope>
    <source>
        <strain evidence="5">ATCC 23193 / DSM 2154 / NCIB 8452 / DL</strain>
    </source>
</reference>
<dbReference type="AlphaFoldDB" id="F6DKT2"/>
<accession>F6DKT2</accession>
<evidence type="ECO:0000259" key="3">
    <source>
        <dbReference type="PROSITE" id="PS50893"/>
    </source>
</evidence>
<evidence type="ECO:0000256" key="2">
    <source>
        <dbReference type="ARBA" id="ARBA00022840"/>
    </source>
</evidence>
<dbReference type="Proteomes" id="UP000009234">
    <property type="component" value="Chromosome"/>
</dbReference>
<dbReference type="GO" id="GO:0016887">
    <property type="term" value="F:ATP hydrolysis activity"/>
    <property type="evidence" value="ECO:0007669"/>
    <property type="project" value="InterPro"/>
</dbReference>
<dbReference type="OrthoDB" id="9804819at2"/>
<evidence type="ECO:0000313" key="5">
    <source>
        <dbReference type="Proteomes" id="UP000009234"/>
    </source>
</evidence>
<dbReference type="STRING" id="696281.Desru_2208"/>
<dbReference type="InterPro" id="IPR003593">
    <property type="entry name" value="AAA+_ATPase"/>
</dbReference>
<feature type="domain" description="ABC transporter" evidence="3">
    <location>
        <begin position="5"/>
        <end position="234"/>
    </location>
</feature>
<dbReference type="eggNOG" id="COG1131">
    <property type="taxonomic scope" value="Bacteria"/>
</dbReference>
<dbReference type="CDD" id="cd03230">
    <property type="entry name" value="ABC_DR_subfamily_A"/>
    <property type="match status" value="1"/>
</dbReference>
<proteinExistence type="predicted"/>
<dbReference type="GO" id="GO:0005524">
    <property type="term" value="F:ATP binding"/>
    <property type="evidence" value="ECO:0007669"/>
    <property type="project" value="UniProtKB-KW"/>
</dbReference>
<dbReference type="PROSITE" id="PS50893">
    <property type="entry name" value="ABC_TRANSPORTER_2"/>
    <property type="match status" value="1"/>
</dbReference>
<evidence type="ECO:0000256" key="1">
    <source>
        <dbReference type="ARBA" id="ARBA00022741"/>
    </source>
</evidence>
<dbReference type="HOGENOM" id="CLU_000604_1_2_9"/>
<dbReference type="SUPFAM" id="SSF52540">
    <property type="entry name" value="P-loop containing nucleoside triphosphate hydrolases"/>
    <property type="match status" value="1"/>
</dbReference>
<gene>
    <name evidence="4" type="ordered locus">Desru_2208</name>
</gene>
<dbReference type="InterPro" id="IPR003439">
    <property type="entry name" value="ABC_transporter-like_ATP-bd"/>
</dbReference>
<dbReference type="PROSITE" id="PS00211">
    <property type="entry name" value="ABC_TRANSPORTER_1"/>
    <property type="match status" value="1"/>
</dbReference>
<name>F6DKT2_DESRL</name>
<dbReference type="InterPro" id="IPR027417">
    <property type="entry name" value="P-loop_NTPase"/>
</dbReference>
<dbReference type="SMART" id="SM00382">
    <property type="entry name" value="AAA"/>
    <property type="match status" value="1"/>
</dbReference>
<dbReference type="PANTHER" id="PTHR43038">
    <property type="entry name" value="ATP-BINDING CASSETTE, SUB-FAMILY H, MEMBER 1"/>
    <property type="match status" value="1"/>
</dbReference>
<evidence type="ECO:0000313" key="4">
    <source>
        <dbReference type="EMBL" id="AEG60457.1"/>
    </source>
</evidence>
<reference evidence="5" key="1">
    <citation type="submission" date="2011-05" db="EMBL/GenBank/DDBJ databases">
        <title>Complete sequence of Desulfotomaculum ruminis DSM 2154.</title>
        <authorList>
            <person name="Lucas S."/>
            <person name="Copeland A."/>
            <person name="Lapidus A."/>
            <person name="Cheng J.-F."/>
            <person name="Goodwin L."/>
            <person name="Pitluck S."/>
            <person name="Lu M."/>
            <person name="Detter J.C."/>
            <person name="Han C."/>
            <person name="Tapia R."/>
            <person name="Land M."/>
            <person name="Hauser L."/>
            <person name="Kyrpides N."/>
            <person name="Ivanova N."/>
            <person name="Mikhailova N."/>
            <person name="Pagani I."/>
            <person name="Stams A.J.M."/>
            <person name="Plugge C.M."/>
            <person name="Muyzer G."/>
            <person name="Kuever J."/>
            <person name="Parshina S.N."/>
            <person name="Ivanova A.E."/>
            <person name="Nazina T.N."/>
            <person name="Brambilla E."/>
            <person name="Spring S."/>
            <person name="Klenk H.-P."/>
            <person name="Woyke T."/>
        </authorList>
    </citation>
    <scope>NUCLEOTIDE SEQUENCE [LARGE SCALE GENOMIC DNA]</scope>
    <source>
        <strain evidence="5">ATCC 23193 / DSM 2154 / NCIB 8452 / DL</strain>
    </source>
</reference>
<keyword evidence="5" id="KW-1185">Reference proteome</keyword>
<dbReference type="PANTHER" id="PTHR43038:SF3">
    <property type="entry name" value="ABC TRANSPORTER G FAMILY MEMBER 20 ISOFORM X1"/>
    <property type="match status" value="1"/>
</dbReference>